<keyword evidence="9" id="KW-1185">Reference proteome</keyword>
<evidence type="ECO:0000313" key="8">
    <source>
        <dbReference type="EMBL" id="CAA7268711.1"/>
    </source>
</evidence>
<dbReference type="InterPro" id="IPR013087">
    <property type="entry name" value="Znf_C2H2_type"/>
</dbReference>
<dbReference type="PROSITE" id="PS00028">
    <property type="entry name" value="ZINC_FINGER_C2H2_1"/>
    <property type="match status" value="2"/>
</dbReference>
<evidence type="ECO:0000256" key="5">
    <source>
        <dbReference type="PROSITE-ProRule" id="PRU00042"/>
    </source>
</evidence>
<feature type="compositionally biased region" description="Polar residues" evidence="6">
    <location>
        <begin position="51"/>
        <end position="68"/>
    </location>
</feature>
<feature type="compositionally biased region" description="Basic and acidic residues" evidence="6">
    <location>
        <begin position="305"/>
        <end position="325"/>
    </location>
</feature>
<name>A0A8S0XYK8_CYCAE</name>
<dbReference type="FunFam" id="3.30.160.60:FF:000100">
    <property type="entry name" value="Zinc finger 45-like"/>
    <property type="match status" value="1"/>
</dbReference>
<dbReference type="Proteomes" id="UP000467700">
    <property type="component" value="Unassembled WGS sequence"/>
</dbReference>
<dbReference type="InterPro" id="IPR036236">
    <property type="entry name" value="Znf_C2H2_sf"/>
</dbReference>
<evidence type="ECO:0000313" key="9">
    <source>
        <dbReference type="Proteomes" id="UP000467700"/>
    </source>
</evidence>
<comment type="caution">
    <text evidence="8">The sequence shown here is derived from an EMBL/GenBank/DDBJ whole genome shotgun (WGS) entry which is preliminary data.</text>
</comment>
<dbReference type="GO" id="GO:0000978">
    <property type="term" value="F:RNA polymerase II cis-regulatory region sequence-specific DNA binding"/>
    <property type="evidence" value="ECO:0007669"/>
    <property type="project" value="TreeGrafter"/>
</dbReference>
<protein>
    <recommendedName>
        <fullName evidence="7">C2H2-type domain-containing protein</fullName>
    </recommendedName>
</protein>
<evidence type="ECO:0000259" key="7">
    <source>
        <dbReference type="PROSITE" id="PS50157"/>
    </source>
</evidence>
<dbReference type="SMART" id="SM00355">
    <property type="entry name" value="ZnF_C2H2"/>
    <property type="match status" value="2"/>
</dbReference>
<dbReference type="AlphaFoldDB" id="A0A8S0XYK8"/>
<feature type="region of interest" description="Disordered" evidence="6">
    <location>
        <begin position="305"/>
        <end position="435"/>
    </location>
</feature>
<feature type="domain" description="C2H2-type" evidence="7">
    <location>
        <begin position="213"/>
        <end position="242"/>
    </location>
</feature>
<evidence type="ECO:0000256" key="6">
    <source>
        <dbReference type="SAM" id="MobiDB-lite"/>
    </source>
</evidence>
<dbReference type="PANTHER" id="PTHR14003">
    <property type="entry name" value="TRANSCRIPTIONAL REPRESSOR PROTEIN YY"/>
    <property type="match status" value="1"/>
</dbReference>
<dbReference type="EMBL" id="CACVBS010000069">
    <property type="protein sequence ID" value="CAA7268711.1"/>
    <property type="molecule type" value="Genomic_DNA"/>
</dbReference>
<feature type="domain" description="C2H2-type" evidence="7">
    <location>
        <begin position="185"/>
        <end position="212"/>
    </location>
</feature>
<accession>A0A8S0XYK8</accession>
<keyword evidence="3 5" id="KW-0863">Zinc-finger</keyword>
<keyword evidence="2" id="KW-0677">Repeat</keyword>
<dbReference type="PANTHER" id="PTHR14003:SF20">
    <property type="entry name" value="FINGER DOMAIN PROTEIN, PUTATIVE (AFU_ORTHOLOGUE AFUA_4G10380)-RELATED"/>
    <property type="match status" value="1"/>
</dbReference>
<dbReference type="OrthoDB" id="6077919at2759"/>
<gene>
    <name evidence="8" type="ORF">AAE3_LOCUS10992</name>
</gene>
<keyword evidence="4" id="KW-0862">Zinc</keyword>
<feature type="compositionally biased region" description="Low complexity" evidence="6">
    <location>
        <begin position="243"/>
        <end position="261"/>
    </location>
</feature>
<dbReference type="GO" id="GO:0000981">
    <property type="term" value="F:DNA-binding transcription factor activity, RNA polymerase II-specific"/>
    <property type="evidence" value="ECO:0007669"/>
    <property type="project" value="TreeGrafter"/>
</dbReference>
<dbReference type="GO" id="GO:0008270">
    <property type="term" value="F:zinc ion binding"/>
    <property type="evidence" value="ECO:0007669"/>
    <property type="project" value="UniProtKB-KW"/>
</dbReference>
<feature type="region of interest" description="Disordered" evidence="6">
    <location>
        <begin position="22"/>
        <end position="168"/>
    </location>
</feature>
<evidence type="ECO:0000256" key="2">
    <source>
        <dbReference type="ARBA" id="ARBA00022737"/>
    </source>
</evidence>
<reference evidence="8 9" key="1">
    <citation type="submission" date="2020-01" db="EMBL/GenBank/DDBJ databases">
        <authorList>
            <person name="Gupta K D."/>
        </authorList>
    </citation>
    <scope>NUCLEOTIDE SEQUENCE [LARGE SCALE GENOMIC DNA]</scope>
</reference>
<organism evidence="8 9">
    <name type="scientific">Cyclocybe aegerita</name>
    <name type="common">Black poplar mushroom</name>
    <name type="synonym">Agrocybe aegerita</name>
    <dbReference type="NCBI Taxonomy" id="1973307"/>
    <lineage>
        <taxon>Eukaryota</taxon>
        <taxon>Fungi</taxon>
        <taxon>Dikarya</taxon>
        <taxon>Basidiomycota</taxon>
        <taxon>Agaricomycotina</taxon>
        <taxon>Agaricomycetes</taxon>
        <taxon>Agaricomycetidae</taxon>
        <taxon>Agaricales</taxon>
        <taxon>Agaricineae</taxon>
        <taxon>Bolbitiaceae</taxon>
        <taxon>Cyclocybe</taxon>
    </lineage>
</organism>
<evidence type="ECO:0000256" key="4">
    <source>
        <dbReference type="ARBA" id="ARBA00022833"/>
    </source>
</evidence>
<sequence>MAVSLPSIHEMFPAHLIHRDGLNGEKMTGQSPPEQSYPHRSDVSGRRRQAVASTQSSTQVYPLHTNTVAAHAQTPAPRPSLAAHASTHTRLSLGSQQHPCSQPRPPTQSPDSPDLPCRQPHQRTADASDSEEDASEGEPDPSYVSTKKRPTYSAYRGAPPFQAPTHGMSRMPMNFHNVVPSEKKHACPTCFKRFNRPSSLRIHVNTHTGATPFRCPWPNCGREFNVNSNMKRHYRNHTTAAASSGALSSSSGYLSSYPHPSDSNPIRTRVFSPITTSTHLATPPALRGYSPPCDGCMHGFPAVESHARDAPDDRWRKSQRPERGARHMHIPNQLQPDYITHQMEREKERATRPPAGDEEEVDELGVSDGEDMGAVDGPHVPSPSSGPTRPRGVEHLTFSSPSPSLSPLPPLAAFGGSSSRSSHSSASSSVPESEATSYYNLSMPYSSSVTNPRVSTGVLRPAFMQTMAGGR</sequence>
<feature type="compositionally biased region" description="Acidic residues" evidence="6">
    <location>
        <begin position="128"/>
        <end position="139"/>
    </location>
</feature>
<feature type="region of interest" description="Disordered" evidence="6">
    <location>
        <begin position="243"/>
        <end position="267"/>
    </location>
</feature>
<dbReference type="Gene3D" id="3.30.160.60">
    <property type="entry name" value="Classic Zinc Finger"/>
    <property type="match status" value="2"/>
</dbReference>
<evidence type="ECO:0000256" key="3">
    <source>
        <dbReference type="ARBA" id="ARBA00022771"/>
    </source>
</evidence>
<proteinExistence type="predicted"/>
<feature type="compositionally biased region" description="Low complexity" evidence="6">
    <location>
        <begin position="417"/>
        <end position="435"/>
    </location>
</feature>
<feature type="compositionally biased region" description="Basic and acidic residues" evidence="6">
    <location>
        <begin position="342"/>
        <end position="351"/>
    </location>
</feature>
<dbReference type="PROSITE" id="PS50157">
    <property type="entry name" value="ZINC_FINGER_C2H2_2"/>
    <property type="match status" value="2"/>
</dbReference>
<dbReference type="Pfam" id="PF00096">
    <property type="entry name" value="zf-C2H2"/>
    <property type="match status" value="2"/>
</dbReference>
<feature type="compositionally biased region" description="Polar residues" evidence="6">
    <location>
        <begin position="86"/>
        <end position="100"/>
    </location>
</feature>
<keyword evidence="1" id="KW-0479">Metal-binding</keyword>
<dbReference type="GO" id="GO:0005667">
    <property type="term" value="C:transcription regulator complex"/>
    <property type="evidence" value="ECO:0007669"/>
    <property type="project" value="TreeGrafter"/>
</dbReference>
<evidence type="ECO:0000256" key="1">
    <source>
        <dbReference type="ARBA" id="ARBA00022723"/>
    </source>
</evidence>
<dbReference type="GO" id="GO:0000785">
    <property type="term" value="C:chromatin"/>
    <property type="evidence" value="ECO:0007669"/>
    <property type="project" value="TreeGrafter"/>
</dbReference>
<feature type="compositionally biased region" description="Acidic residues" evidence="6">
    <location>
        <begin position="356"/>
        <end position="373"/>
    </location>
</feature>
<dbReference type="SUPFAM" id="SSF57667">
    <property type="entry name" value="beta-beta-alpha zinc fingers"/>
    <property type="match status" value="1"/>
</dbReference>
<dbReference type="GO" id="GO:0031519">
    <property type="term" value="C:PcG protein complex"/>
    <property type="evidence" value="ECO:0007669"/>
    <property type="project" value="TreeGrafter"/>
</dbReference>